<keyword evidence="5" id="KW-0732">Signal</keyword>
<dbReference type="OrthoDB" id="9928047at2759"/>
<evidence type="ECO:0000256" key="6">
    <source>
        <dbReference type="ARBA" id="ARBA00023136"/>
    </source>
</evidence>
<comment type="similarity">
    <text evidence="2">Belongs to the neuritin family.</text>
</comment>
<keyword evidence="7" id="KW-0325">Glycoprotein</keyword>
<evidence type="ECO:0000256" key="5">
    <source>
        <dbReference type="ARBA" id="ARBA00022729"/>
    </source>
</evidence>
<evidence type="ECO:0000313" key="10">
    <source>
        <dbReference type="EMBL" id="KAG8513060.1"/>
    </source>
</evidence>
<dbReference type="PANTHER" id="PTHR15902:SF1">
    <property type="entry name" value="NEURITIN"/>
    <property type="match status" value="1"/>
</dbReference>
<keyword evidence="6" id="KW-0472">Membrane</keyword>
<sequence length="309" mass="32209">VVVGSRAAAPRRGARAAGPGERGGAVDRTCCGSREAPPLGPTSRPTIGGQRGRGAERPPLATGPAPPLPAHVLGSPAASERRGGGPRGCFRAPRSPAAAGDVTGARSTALGRTVGRRVLPLPPAASHSSPLIPLPSLGERLSNRLRVGTQRWARGGTLPAEQIRGQMALLRLHFDCFLGTVIFLTPYLVQAVRAAGKCDAVFKGFSDCLLKLGDSVASYPQGLDDKTNINTVCTYWEDFHSCTVTALTDCQEGAKDMWDKLRRESKKLNIQGSLFELCGSGNGAAGALLPALTVLLASLSAALATWLSF</sequence>
<evidence type="ECO:0000313" key="11">
    <source>
        <dbReference type="Proteomes" id="UP000700334"/>
    </source>
</evidence>
<evidence type="ECO:0000256" key="7">
    <source>
        <dbReference type="ARBA" id="ARBA00023180"/>
    </source>
</evidence>
<keyword evidence="11" id="KW-1185">Reference proteome</keyword>
<organism evidence="10 11">
    <name type="scientific">Galemys pyrenaicus</name>
    <name type="common">Iberian desman</name>
    <name type="synonym">Pyrenean desman</name>
    <dbReference type="NCBI Taxonomy" id="202257"/>
    <lineage>
        <taxon>Eukaryota</taxon>
        <taxon>Metazoa</taxon>
        <taxon>Chordata</taxon>
        <taxon>Craniata</taxon>
        <taxon>Vertebrata</taxon>
        <taxon>Euteleostomi</taxon>
        <taxon>Mammalia</taxon>
        <taxon>Eutheria</taxon>
        <taxon>Laurasiatheria</taxon>
        <taxon>Eulipotyphla</taxon>
        <taxon>Talpidae</taxon>
        <taxon>Galemys</taxon>
    </lineage>
</organism>
<keyword evidence="8" id="KW-0449">Lipoprotein</keyword>
<dbReference type="GO" id="GO:1990138">
    <property type="term" value="P:neuron projection extension"/>
    <property type="evidence" value="ECO:0007669"/>
    <property type="project" value="TreeGrafter"/>
</dbReference>
<evidence type="ECO:0000256" key="3">
    <source>
        <dbReference type="ARBA" id="ARBA00022475"/>
    </source>
</evidence>
<dbReference type="Pfam" id="PF15056">
    <property type="entry name" value="NRN1"/>
    <property type="match status" value="1"/>
</dbReference>
<dbReference type="GO" id="GO:0098552">
    <property type="term" value="C:side of membrane"/>
    <property type="evidence" value="ECO:0007669"/>
    <property type="project" value="UniProtKB-KW"/>
</dbReference>
<keyword evidence="3" id="KW-1003">Cell membrane</keyword>
<dbReference type="EMBL" id="JAGFMF010011778">
    <property type="protein sequence ID" value="KAG8513060.1"/>
    <property type="molecule type" value="Genomic_DNA"/>
</dbReference>
<protein>
    <submittedName>
        <fullName evidence="10">Neuritin</fullName>
    </submittedName>
</protein>
<feature type="non-terminal residue" evidence="10">
    <location>
        <position position="1"/>
    </location>
</feature>
<evidence type="ECO:0000256" key="4">
    <source>
        <dbReference type="ARBA" id="ARBA00022622"/>
    </source>
</evidence>
<evidence type="ECO:0000256" key="9">
    <source>
        <dbReference type="SAM" id="MobiDB-lite"/>
    </source>
</evidence>
<evidence type="ECO:0000256" key="8">
    <source>
        <dbReference type="ARBA" id="ARBA00023288"/>
    </source>
</evidence>
<accession>A0A8J6A7H8</accession>
<dbReference type="AlphaFoldDB" id="A0A8J6A7H8"/>
<name>A0A8J6A7H8_GALPY</name>
<evidence type="ECO:0000256" key="2">
    <source>
        <dbReference type="ARBA" id="ARBA00008377"/>
    </source>
</evidence>
<feature type="region of interest" description="Disordered" evidence="9">
    <location>
        <begin position="1"/>
        <end position="107"/>
    </location>
</feature>
<comment type="caution">
    <text evidence="10">The sequence shown here is derived from an EMBL/GenBank/DDBJ whole genome shotgun (WGS) entry which is preliminary data.</text>
</comment>
<evidence type="ECO:0000256" key="1">
    <source>
        <dbReference type="ARBA" id="ARBA00004609"/>
    </source>
</evidence>
<feature type="compositionally biased region" description="Low complexity" evidence="9">
    <location>
        <begin position="1"/>
        <end position="19"/>
    </location>
</feature>
<dbReference type="InterPro" id="IPR026144">
    <property type="entry name" value="Neuritin_fam"/>
</dbReference>
<comment type="subcellular location">
    <subcellularLocation>
        <location evidence="1">Cell membrane</location>
        <topology evidence="1">Lipid-anchor</topology>
        <topology evidence="1">GPI-anchor</topology>
    </subcellularLocation>
</comment>
<reference evidence="10" key="1">
    <citation type="journal article" date="2021" name="Evol. Appl.">
        <title>The genome of the Pyrenean desman and the effects of bottlenecks and inbreeding on the genomic landscape of an endangered species.</title>
        <authorList>
            <person name="Escoda L."/>
            <person name="Castresana J."/>
        </authorList>
    </citation>
    <scope>NUCLEOTIDE SEQUENCE</scope>
    <source>
        <strain evidence="10">IBE-C5619</strain>
    </source>
</reference>
<proteinExistence type="inferred from homology"/>
<dbReference type="PANTHER" id="PTHR15902">
    <property type="entry name" value="NEURITIN-RELATED"/>
    <property type="match status" value="1"/>
</dbReference>
<dbReference type="GO" id="GO:0005886">
    <property type="term" value="C:plasma membrane"/>
    <property type="evidence" value="ECO:0007669"/>
    <property type="project" value="UniProtKB-SubCell"/>
</dbReference>
<dbReference type="Proteomes" id="UP000700334">
    <property type="component" value="Unassembled WGS sequence"/>
</dbReference>
<gene>
    <name evidence="10" type="ORF">J0S82_004006</name>
</gene>
<keyword evidence="4" id="KW-0336">GPI-anchor</keyword>